<gene>
    <name evidence="1" type="ORF">DUI87_32701</name>
</gene>
<dbReference type="AlphaFoldDB" id="A0A3M0IR39"/>
<accession>A0A3M0IR39</accession>
<proteinExistence type="predicted"/>
<comment type="caution">
    <text evidence="1">The sequence shown here is derived from an EMBL/GenBank/DDBJ whole genome shotgun (WGS) entry which is preliminary data.</text>
</comment>
<dbReference type="Proteomes" id="UP000269221">
    <property type="component" value="Unassembled WGS sequence"/>
</dbReference>
<protein>
    <submittedName>
        <fullName evidence="1">Uncharacterized protein</fullName>
    </submittedName>
</protein>
<keyword evidence="2" id="KW-1185">Reference proteome</keyword>
<evidence type="ECO:0000313" key="2">
    <source>
        <dbReference type="Proteomes" id="UP000269221"/>
    </source>
</evidence>
<name>A0A3M0IR39_HIRRU</name>
<evidence type="ECO:0000313" key="1">
    <source>
        <dbReference type="EMBL" id="RMB90868.1"/>
    </source>
</evidence>
<dbReference type="EMBL" id="QRBI01000242">
    <property type="protein sequence ID" value="RMB90868.1"/>
    <property type="molecule type" value="Genomic_DNA"/>
</dbReference>
<organism evidence="1 2">
    <name type="scientific">Hirundo rustica rustica</name>
    <dbReference type="NCBI Taxonomy" id="333673"/>
    <lineage>
        <taxon>Eukaryota</taxon>
        <taxon>Metazoa</taxon>
        <taxon>Chordata</taxon>
        <taxon>Craniata</taxon>
        <taxon>Vertebrata</taxon>
        <taxon>Euteleostomi</taxon>
        <taxon>Archelosauria</taxon>
        <taxon>Archosauria</taxon>
        <taxon>Dinosauria</taxon>
        <taxon>Saurischia</taxon>
        <taxon>Theropoda</taxon>
        <taxon>Coelurosauria</taxon>
        <taxon>Aves</taxon>
        <taxon>Neognathae</taxon>
        <taxon>Neoaves</taxon>
        <taxon>Telluraves</taxon>
        <taxon>Australaves</taxon>
        <taxon>Passeriformes</taxon>
        <taxon>Sylvioidea</taxon>
        <taxon>Hirundinidae</taxon>
        <taxon>Hirundo</taxon>
    </lineage>
</organism>
<sequence>MLKVHDNYGEQSIHHKVLSQTGFPGLWDEENCHCYGSQACRPILADAELFGEAPHRSLLKSPPSSEPGLQGPVGVISAQNDPRALLKAGDPAGHVDIRDIFELQNAVLSSGVRIKGHSGAAFVEHPLGPLPPRKTCPGHHSTGSGHWDPLSREASNITAFAVATVANIITKTP</sequence>
<reference evidence="1 2" key="1">
    <citation type="submission" date="2018-07" db="EMBL/GenBank/DDBJ databases">
        <title>A high quality draft genome assembly of the barn swallow (H. rustica rustica).</title>
        <authorList>
            <person name="Formenti G."/>
            <person name="Chiara M."/>
            <person name="Poveda L."/>
            <person name="Francoijs K.-J."/>
            <person name="Bonisoli-Alquati A."/>
            <person name="Canova L."/>
            <person name="Gianfranceschi L."/>
            <person name="Horner D.S."/>
            <person name="Saino N."/>
        </authorList>
    </citation>
    <scope>NUCLEOTIDE SEQUENCE [LARGE SCALE GENOMIC DNA]</scope>
    <source>
        <strain evidence="1">Chelidonia</strain>
        <tissue evidence="1">Blood</tissue>
    </source>
</reference>